<dbReference type="GO" id="GO:0005737">
    <property type="term" value="C:cytoplasm"/>
    <property type="evidence" value="ECO:0007669"/>
    <property type="project" value="UniProtKB-SubCell"/>
</dbReference>
<accession>A0A365UC64</accession>
<dbReference type="PANTHER" id="PTHR43033:SF1">
    <property type="entry name" value="TRNA(ILE)-LYSIDINE SYNTHASE-RELATED"/>
    <property type="match status" value="1"/>
</dbReference>
<name>A0A365UC64_9RHOB</name>
<dbReference type="EC" id="6.3.4.19" evidence="6"/>
<evidence type="ECO:0000313" key="9">
    <source>
        <dbReference type="Proteomes" id="UP000253370"/>
    </source>
</evidence>
<evidence type="ECO:0000256" key="6">
    <source>
        <dbReference type="HAMAP-Rule" id="MF_01161"/>
    </source>
</evidence>
<comment type="subcellular location">
    <subcellularLocation>
        <location evidence="6">Cytoplasm</location>
    </subcellularLocation>
</comment>
<comment type="function">
    <text evidence="6">Ligates lysine onto the cytidine present at position 34 of the AUA codon-specific tRNA(Ile) that contains the anticodon CAU, in an ATP-dependent manner. Cytidine is converted to lysidine, thus changing the amino acid specificity of the tRNA from methionine to isoleucine.</text>
</comment>
<comment type="similarity">
    <text evidence="6">Belongs to the tRNA(Ile)-lysidine synthase family.</text>
</comment>
<dbReference type="HAMAP" id="MF_01161">
    <property type="entry name" value="tRNA_Ile_lys_synt"/>
    <property type="match status" value="1"/>
</dbReference>
<keyword evidence="6" id="KW-0963">Cytoplasm</keyword>
<dbReference type="Proteomes" id="UP000253370">
    <property type="component" value="Unassembled WGS sequence"/>
</dbReference>
<protein>
    <recommendedName>
        <fullName evidence="6">tRNA(Ile)-lysidine synthase</fullName>
        <ecNumber evidence="6">6.3.4.19</ecNumber>
    </recommendedName>
    <alternativeName>
        <fullName evidence="6">tRNA(Ile)-2-lysyl-cytidine synthase</fullName>
    </alternativeName>
    <alternativeName>
        <fullName evidence="6">tRNA(Ile)-lysidine synthetase</fullName>
    </alternativeName>
</protein>
<dbReference type="CDD" id="cd01992">
    <property type="entry name" value="TilS_N"/>
    <property type="match status" value="1"/>
</dbReference>
<dbReference type="EMBL" id="QNTQ01000004">
    <property type="protein sequence ID" value="RBI86811.1"/>
    <property type="molecule type" value="Genomic_DNA"/>
</dbReference>
<keyword evidence="1 6" id="KW-0436">Ligase</keyword>
<evidence type="ECO:0000256" key="2">
    <source>
        <dbReference type="ARBA" id="ARBA00022694"/>
    </source>
</evidence>
<dbReference type="GO" id="GO:0032267">
    <property type="term" value="F:tRNA(Ile)-lysidine synthase activity"/>
    <property type="evidence" value="ECO:0007669"/>
    <property type="project" value="UniProtKB-EC"/>
</dbReference>
<dbReference type="InterPro" id="IPR012094">
    <property type="entry name" value="tRNA_Ile_lys_synt"/>
</dbReference>
<keyword evidence="4" id="KW-0067">ATP-binding</keyword>
<dbReference type="Pfam" id="PF01171">
    <property type="entry name" value="ATP_bind_3"/>
    <property type="match status" value="1"/>
</dbReference>
<evidence type="ECO:0000256" key="5">
    <source>
        <dbReference type="ARBA" id="ARBA00048539"/>
    </source>
</evidence>
<proteinExistence type="inferred from homology"/>
<evidence type="ECO:0000259" key="7">
    <source>
        <dbReference type="Pfam" id="PF01171"/>
    </source>
</evidence>
<dbReference type="Gene3D" id="3.40.50.620">
    <property type="entry name" value="HUPs"/>
    <property type="match status" value="1"/>
</dbReference>
<dbReference type="GO" id="GO:0005524">
    <property type="term" value="F:ATP binding"/>
    <property type="evidence" value="ECO:0007669"/>
    <property type="project" value="UniProtKB-KW"/>
</dbReference>
<dbReference type="NCBIfam" id="TIGR02432">
    <property type="entry name" value="lysidine_TilS_N"/>
    <property type="match status" value="1"/>
</dbReference>
<keyword evidence="2 6" id="KW-0819">tRNA processing</keyword>
<evidence type="ECO:0000256" key="4">
    <source>
        <dbReference type="ARBA" id="ARBA00022840"/>
    </source>
</evidence>
<evidence type="ECO:0000256" key="1">
    <source>
        <dbReference type="ARBA" id="ARBA00022598"/>
    </source>
</evidence>
<comment type="catalytic activity">
    <reaction evidence="5 6">
        <text>cytidine(34) in tRNA(Ile2) + L-lysine + ATP = lysidine(34) in tRNA(Ile2) + AMP + diphosphate + H(+)</text>
        <dbReference type="Rhea" id="RHEA:43744"/>
        <dbReference type="Rhea" id="RHEA-COMP:10625"/>
        <dbReference type="Rhea" id="RHEA-COMP:10670"/>
        <dbReference type="ChEBI" id="CHEBI:15378"/>
        <dbReference type="ChEBI" id="CHEBI:30616"/>
        <dbReference type="ChEBI" id="CHEBI:32551"/>
        <dbReference type="ChEBI" id="CHEBI:33019"/>
        <dbReference type="ChEBI" id="CHEBI:82748"/>
        <dbReference type="ChEBI" id="CHEBI:83665"/>
        <dbReference type="ChEBI" id="CHEBI:456215"/>
        <dbReference type="EC" id="6.3.4.19"/>
    </reaction>
</comment>
<comment type="caution">
    <text evidence="6">Lacks conserved residue(s) required for the propagation of feature annotation.</text>
</comment>
<sequence length="380" mass="40019">MALLHLARDWAAERGVTLHAVTVDHGLRPEAAQEAALAAAAANALGVSHDALRWQGWDGRGNLQDAARRARRRLIAEWAAERGLGAVALGHTLDDQAETVLLRLARGSGVDGLSGMAAVAPGEGLLWLRPLLAERREALRAWLSARGIAWAEDPSNEDARFARVRARRLLDALAPLGLEAPRLARSAQAMRRAREVLAAAAVDLAARAASVTAGAVALDRTALEATQDETRLRLLAGALSLIGGADYRPRLDALEALAARGEGTLAGCRLVTIDGCLWIAREAAATSGAAVRPGEVWDRRWRVTGPRGRTDARIAALGAEGLAQCPGWRAAGLPQAVLEASPAVWQGEDLVAAPLAGRASGWHAEPVISDRDLAARLAAH</sequence>
<dbReference type="AlphaFoldDB" id="A0A365UC64"/>
<dbReference type="PANTHER" id="PTHR43033">
    <property type="entry name" value="TRNA(ILE)-LYSIDINE SYNTHASE-RELATED"/>
    <property type="match status" value="1"/>
</dbReference>
<keyword evidence="3" id="KW-0547">Nucleotide-binding</keyword>
<dbReference type="OrthoDB" id="9807403at2"/>
<gene>
    <name evidence="6 8" type="primary">tilS</name>
    <name evidence="8" type="ORF">DRV85_04015</name>
</gene>
<evidence type="ECO:0000313" key="8">
    <source>
        <dbReference type="EMBL" id="RBI86811.1"/>
    </source>
</evidence>
<dbReference type="InterPro" id="IPR011063">
    <property type="entry name" value="TilS/TtcA_N"/>
</dbReference>
<feature type="domain" description="tRNA(Ile)-lysidine/2-thiocytidine synthase N-terminal" evidence="7">
    <location>
        <begin position="1"/>
        <end position="168"/>
    </location>
</feature>
<keyword evidence="9" id="KW-1185">Reference proteome</keyword>
<comment type="caution">
    <text evidence="8">The sequence shown here is derived from an EMBL/GenBank/DDBJ whole genome shotgun (WGS) entry which is preliminary data.</text>
</comment>
<dbReference type="InterPro" id="IPR012795">
    <property type="entry name" value="tRNA_Ile_lys_synt_N"/>
</dbReference>
<dbReference type="GO" id="GO:0006400">
    <property type="term" value="P:tRNA modification"/>
    <property type="evidence" value="ECO:0007669"/>
    <property type="project" value="UniProtKB-UniRule"/>
</dbReference>
<evidence type="ECO:0000256" key="3">
    <source>
        <dbReference type="ARBA" id="ARBA00022741"/>
    </source>
</evidence>
<reference evidence="8 9" key="1">
    <citation type="submission" date="2018-07" db="EMBL/GenBank/DDBJ databases">
        <title>Rhodosalinus sp. strain E84T genomic sequence and assembly.</title>
        <authorList>
            <person name="Liu Z.-W."/>
            <person name="Lu D.-C."/>
        </authorList>
    </citation>
    <scope>NUCLEOTIDE SEQUENCE [LARGE SCALE GENOMIC DNA]</scope>
    <source>
        <strain evidence="8 9">E84</strain>
    </source>
</reference>
<dbReference type="SUPFAM" id="SSF52402">
    <property type="entry name" value="Adenine nucleotide alpha hydrolases-like"/>
    <property type="match status" value="1"/>
</dbReference>
<dbReference type="InterPro" id="IPR014729">
    <property type="entry name" value="Rossmann-like_a/b/a_fold"/>
</dbReference>
<organism evidence="8 9">
    <name type="scientific">Rhodosalinus halophilus</name>
    <dbReference type="NCBI Taxonomy" id="2259333"/>
    <lineage>
        <taxon>Bacteria</taxon>
        <taxon>Pseudomonadati</taxon>
        <taxon>Pseudomonadota</taxon>
        <taxon>Alphaproteobacteria</taxon>
        <taxon>Rhodobacterales</taxon>
        <taxon>Paracoccaceae</taxon>
        <taxon>Rhodosalinus</taxon>
    </lineage>
</organism>